<organism evidence="2 3">
    <name type="scientific">Collinsella aerofaciens</name>
    <dbReference type="NCBI Taxonomy" id="74426"/>
    <lineage>
        <taxon>Bacteria</taxon>
        <taxon>Bacillati</taxon>
        <taxon>Actinomycetota</taxon>
        <taxon>Coriobacteriia</taxon>
        <taxon>Coriobacteriales</taxon>
        <taxon>Coriobacteriaceae</taxon>
        <taxon>Collinsella</taxon>
    </lineage>
</organism>
<sequence length="170" mass="19050">MGYQESLIRVSSLAEIAGIEKAIAESEEVQTLEYLVCVCGAKAKVDLYRDNTFTASRPLSDIKPNEEPIIRAGDLFAVVAGARLYQPFLWIDCIAGISDPGYEKLMEDFPLDVPRQEAIIHPDEAKKAEIFMRRSLNQSYTRVMRGEHPIQLPEEFINPPDPNLKSPLAS</sequence>
<dbReference type="AlphaFoldDB" id="A0A2D1TUV7"/>
<proteinExistence type="predicted"/>
<reference evidence="2 3" key="1">
    <citation type="submission" date="2017-10" db="EMBL/GenBank/DDBJ databases">
        <title>Complete genome sequence of Collinsella aerofaciens isolated from the gut of a healthy adult Indian.</title>
        <authorList>
            <person name="Bag S."/>
            <person name="Ghosh T.S."/>
            <person name="Das B."/>
        </authorList>
    </citation>
    <scope>NUCLEOTIDE SEQUENCE [LARGE SCALE GENOMIC DNA]</scope>
    <source>
        <strain evidence="3">indica</strain>
    </source>
</reference>
<dbReference type="EMBL" id="CP024160">
    <property type="protein sequence ID" value="ATP53096.1"/>
    <property type="molecule type" value="Genomic_DNA"/>
</dbReference>
<dbReference type="Proteomes" id="UP000225608">
    <property type="component" value="Chromosome"/>
</dbReference>
<protein>
    <submittedName>
        <fullName evidence="2">Uncharacterized protein</fullName>
    </submittedName>
</protein>
<feature type="region of interest" description="Disordered" evidence="1">
    <location>
        <begin position="151"/>
        <end position="170"/>
    </location>
</feature>
<evidence type="ECO:0000313" key="2">
    <source>
        <dbReference type="EMBL" id="ATP53096.1"/>
    </source>
</evidence>
<name>A0A2D1TUV7_9ACTN</name>
<dbReference type="RefSeq" id="WP_099431330.1">
    <property type="nucleotide sequence ID" value="NZ_CP024160.1"/>
</dbReference>
<evidence type="ECO:0000313" key="3">
    <source>
        <dbReference type="Proteomes" id="UP000225608"/>
    </source>
</evidence>
<dbReference type="KEGG" id="caer:CSV91_00175"/>
<gene>
    <name evidence="2" type="ORF">CSV91_00175</name>
</gene>
<evidence type="ECO:0000256" key="1">
    <source>
        <dbReference type="SAM" id="MobiDB-lite"/>
    </source>
</evidence>
<accession>A0A2D1TUV7</accession>